<evidence type="ECO:0000313" key="1">
    <source>
        <dbReference type="EMBL" id="AXB43200.1"/>
    </source>
</evidence>
<dbReference type="Pfam" id="PF13365">
    <property type="entry name" value="Trypsin_2"/>
    <property type="match status" value="1"/>
</dbReference>
<protein>
    <recommendedName>
        <fullName evidence="3">Serine protease</fullName>
    </recommendedName>
</protein>
<dbReference type="AlphaFoldDB" id="A0A344L576"/>
<dbReference type="SUPFAM" id="SSF50494">
    <property type="entry name" value="Trypsin-like serine proteases"/>
    <property type="match status" value="1"/>
</dbReference>
<evidence type="ECO:0000313" key="2">
    <source>
        <dbReference type="Proteomes" id="UP000250434"/>
    </source>
</evidence>
<name>A0A344L576_9PSEU</name>
<dbReference type="KEGG" id="aab:A4R43_12090"/>
<keyword evidence="2" id="KW-1185">Reference proteome</keyword>
<evidence type="ECO:0008006" key="3">
    <source>
        <dbReference type="Google" id="ProtNLM"/>
    </source>
</evidence>
<dbReference type="EMBL" id="CP015163">
    <property type="protein sequence ID" value="AXB43200.1"/>
    <property type="molecule type" value="Genomic_DNA"/>
</dbReference>
<reference evidence="1 2" key="1">
    <citation type="submission" date="2016-04" db="EMBL/GenBank/DDBJ databases">
        <title>Complete genome sequence and analysis of deep-sea sediment isolate, Amycolatopsis sp. WP1.</title>
        <authorList>
            <person name="Wang H."/>
            <person name="Chen S."/>
            <person name="Wu Q."/>
        </authorList>
    </citation>
    <scope>NUCLEOTIDE SEQUENCE [LARGE SCALE GENOMIC DNA]</scope>
    <source>
        <strain evidence="1 2">WP1</strain>
    </source>
</reference>
<sequence length="454" mass="48567">MFLGEHIALTCAHVVSPDPGADPAGLRVSARFVGLPDQPSIPATVVPGAWVPPADDGTGDVALLRLTESPDVPGAPLRYTDAVRDRVVHTYGFPYPHENGVWVNGAELAGPAGEWVQLNSPVPGERVRGGFSGAGVVDKATGAVIGMVVTEYTDRSTGLAYLIPVRVLAGYVPALTGFVGGELPDAGGTITILIGDREAALDSGFSEVAAKERAGRLCTVDATGKSPGEVSSRIAEERGHSPEPATLALAGVDGSSHPERLLHEVVRPLLKVGTQVIVQFSADNAPGVGLARDWQRDENAARLDRLRVLAAAFESEEDSVRARARELARKIQPLPEFSPRGTELAFLLGAVEAAEPSRTHRRLVSLEKWLRRQRDRLAAYRHELDARSEEYDELYGQLSGYNAMAVRNGLMEDEELDEVYRPAKAALTASPCLLPDAAPLVHAYVAEVRRRVGS</sequence>
<gene>
    <name evidence="1" type="ORF">A4R43_12090</name>
</gene>
<dbReference type="InterPro" id="IPR009003">
    <property type="entry name" value="Peptidase_S1_PA"/>
</dbReference>
<dbReference type="Proteomes" id="UP000250434">
    <property type="component" value="Chromosome"/>
</dbReference>
<organism evidence="1 2">
    <name type="scientific">Amycolatopsis albispora</name>
    <dbReference type="NCBI Taxonomy" id="1804986"/>
    <lineage>
        <taxon>Bacteria</taxon>
        <taxon>Bacillati</taxon>
        <taxon>Actinomycetota</taxon>
        <taxon>Actinomycetes</taxon>
        <taxon>Pseudonocardiales</taxon>
        <taxon>Pseudonocardiaceae</taxon>
        <taxon>Amycolatopsis</taxon>
    </lineage>
</organism>
<proteinExistence type="predicted"/>
<dbReference type="Gene3D" id="2.40.10.120">
    <property type="match status" value="1"/>
</dbReference>
<accession>A0A344L576</accession>